<dbReference type="PANTHER" id="PTHR24340:SF73">
    <property type="entry name" value="HOMEOBOX PROTEIN BAGPIPE-RELATED"/>
    <property type="match status" value="1"/>
</dbReference>
<dbReference type="PROSITE" id="PS50071">
    <property type="entry name" value="HOMEOBOX_2"/>
    <property type="match status" value="1"/>
</dbReference>
<gene>
    <name evidence="13" type="primary">LOC116940711</name>
</gene>
<accession>A0AAJ7WQT7</accession>
<evidence type="ECO:0000256" key="6">
    <source>
        <dbReference type="ARBA" id="ARBA00067519"/>
    </source>
</evidence>
<dbReference type="GO" id="GO:0001501">
    <property type="term" value="P:skeletal system development"/>
    <property type="evidence" value="ECO:0007669"/>
    <property type="project" value="UniProtKB-ARBA"/>
</dbReference>
<evidence type="ECO:0000259" key="11">
    <source>
        <dbReference type="PROSITE" id="PS50071"/>
    </source>
</evidence>
<evidence type="ECO:0000256" key="10">
    <source>
        <dbReference type="SAM" id="MobiDB-lite"/>
    </source>
</evidence>
<evidence type="ECO:0000313" key="12">
    <source>
        <dbReference type="Proteomes" id="UP001318040"/>
    </source>
</evidence>
<dbReference type="GO" id="GO:0000978">
    <property type="term" value="F:RNA polymerase II cis-regulatory region sequence-specific DNA binding"/>
    <property type="evidence" value="ECO:0007669"/>
    <property type="project" value="TreeGrafter"/>
</dbReference>
<dbReference type="InterPro" id="IPR050394">
    <property type="entry name" value="Homeobox_NK-like"/>
</dbReference>
<dbReference type="Proteomes" id="UP001318040">
    <property type="component" value="Chromosome 9"/>
</dbReference>
<dbReference type="InterPro" id="IPR017970">
    <property type="entry name" value="Homeobox_CS"/>
</dbReference>
<proteinExistence type="inferred from homology"/>
<evidence type="ECO:0000256" key="3">
    <source>
        <dbReference type="ARBA" id="ARBA00023155"/>
    </source>
</evidence>
<evidence type="ECO:0000256" key="1">
    <source>
        <dbReference type="ARBA" id="ARBA00004123"/>
    </source>
</evidence>
<dbReference type="PROSITE" id="PS00027">
    <property type="entry name" value="HOMEOBOX_1"/>
    <property type="match status" value="1"/>
</dbReference>
<keyword evidence="3 8" id="KW-0371">Homeobox</keyword>
<dbReference type="PANTHER" id="PTHR24340">
    <property type="entry name" value="HOMEOBOX PROTEIN NKX"/>
    <property type="match status" value="1"/>
</dbReference>
<name>A0AAJ7WQT7_PETMA</name>
<dbReference type="GO" id="GO:0005634">
    <property type="term" value="C:nucleus"/>
    <property type="evidence" value="ECO:0007669"/>
    <property type="project" value="UniProtKB-SubCell"/>
</dbReference>
<dbReference type="RefSeq" id="XP_032806764.1">
    <property type="nucleotide sequence ID" value="XM_032950873.1"/>
</dbReference>
<dbReference type="PRINTS" id="PR00024">
    <property type="entry name" value="HOMEOBOX"/>
</dbReference>
<evidence type="ECO:0000313" key="13">
    <source>
        <dbReference type="RefSeq" id="XP_032806764.1"/>
    </source>
</evidence>
<keyword evidence="4 8" id="KW-0539">Nucleus</keyword>
<feature type="region of interest" description="Disordered" evidence="10">
    <location>
        <begin position="168"/>
        <end position="224"/>
    </location>
</feature>
<evidence type="ECO:0000256" key="5">
    <source>
        <dbReference type="ARBA" id="ARBA00061541"/>
    </source>
</evidence>
<evidence type="ECO:0000256" key="2">
    <source>
        <dbReference type="ARBA" id="ARBA00023125"/>
    </source>
</evidence>
<feature type="DNA-binding region" description="Homeobox" evidence="8">
    <location>
        <begin position="220"/>
        <end position="279"/>
    </location>
</feature>
<dbReference type="Pfam" id="PF00046">
    <property type="entry name" value="Homeodomain"/>
    <property type="match status" value="1"/>
</dbReference>
<feature type="compositionally biased region" description="Gly residues" evidence="10">
    <location>
        <begin position="292"/>
        <end position="310"/>
    </location>
</feature>
<dbReference type="InterPro" id="IPR009057">
    <property type="entry name" value="Homeodomain-like_sf"/>
</dbReference>
<keyword evidence="2 8" id="KW-0238">DNA-binding</keyword>
<dbReference type="GO" id="GO:0000981">
    <property type="term" value="F:DNA-binding transcription factor activity, RNA polymerase II-specific"/>
    <property type="evidence" value="ECO:0007669"/>
    <property type="project" value="InterPro"/>
</dbReference>
<dbReference type="Gene3D" id="1.10.10.60">
    <property type="entry name" value="Homeodomain-like"/>
    <property type="match status" value="1"/>
</dbReference>
<evidence type="ECO:0000256" key="9">
    <source>
        <dbReference type="RuleBase" id="RU000682"/>
    </source>
</evidence>
<sequence length="386" mass="40157">MSSKMASQGSALTPFSIQDILTRKDDARGPGPSDRVHAMLAGRAFMQHLQDGGSAGAGGIGLAPPAGRCLAQQQPPPLLLLPPARGARRSPLGLPAIGAPLRSPCGLGFARLSPSADGESEGHGGLSSPESHNGDERPRAGSGCSASCIAEDIAAAAEFCDSERLCGSMDEDDDAGPASGDRLSPGAEPPLAEGGAVVLGGSTGPPAEMPLLTPQAKPRKKRSRAAFSHAQVFELERRFNQQRYLSGPERADLAAALKLTETQVKIWFQNRRYKTKRRQLGLGPAGASELHAGGGGGGGGGGGAGGGGGSAKKVAVKVLVRDDQRLQQHHHHQQQQHHYGAAESLAFPPSLALYQTLRYFPAPYALQHAWPASLLQPALLRRQPSP</sequence>
<dbReference type="KEGG" id="pmrn:116940711"/>
<protein>
    <recommendedName>
        <fullName evidence="6">Homeobox protein Nkx-3.2</fullName>
    </recommendedName>
    <alternativeName>
        <fullName evidence="7">Bagpipe homeobox protein homolog 1</fullName>
    </alternativeName>
</protein>
<feature type="compositionally biased region" description="Polar residues" evidence="10">
    <location>
        <begin position="1"/>
        <end position="16"/>
    </location>
</feature>
<dbReference type="SMART" id="SM00389">
    <property type="entry name" value="HOX"/>
    <property type="match status" value="1"/>
</dbReference>
<feature type="region of interest" description="Disordered" evidence="10">
    <location>
        <begin position="110"/>
        <end position="143"/>
    </location>
</feature>
<dbReference type="AlphaFoldDB" id="A0AAJ7WQT7"/>
<comment type="subcellular location">
    <subcellularLocation>
        <location evidence="1 8 9">Nucleus</location>
    </subcellularLocation>
</comment>
<evidence type="ECO:0000256" key="8">
    <source>
        <dbReference type="PROSITE-ProRule" id="PRU00108"/>
    </source>
</evidence>
<keyword evidence="12" id="KW-1185">Reference proteome</keyword>
<evidence type="ECO:0000256" key="4">
    <source>
        <dbReference type="ARBA" id="ARBA00023242"/>
    </source>
</evidence>
<dbReference type="InterPro" id="IPR001356">
    <property type="entry name" value="HD"/>
</dbReference>
<reference evidence="13" key="1">
    <citation type="submission" date="2025-08" db="UniProtKB">
        <authorList>
            <consortium name="RefSeq"/>
        </authorList>
    </citation>
    <scope>IDENTIFICATION</scope>
    <source>
        <tissue evidence="13">Sperm</tissue>
    </source>
</reference>
<evidence type="ECO:0000256" key="7">
    <source>
        <dbReference type="ARBA" id="ARBA00081047"/>
    </source>
</evidence>
<dbReference type="GO" id="GO:0030154">
    <property type="term" value="P:cell differentiation"/>
    <property type="evidence" value="ECO:0007669"/>
    <property type="project" value="TreeGrafter"/>
</dbReference>
<feature type="region of interest" description="Disordered" evidence="10">
    <location>
        <begin position="280"/>
        <end position="310"/>
    </location>
</feature>
<comment type="similarity">
    <text evidence="5">Belongs to the NK-3 homeobox family.</text>
</comment>
<dbReference type="SUPFAM" id="SSF46689">
    <property type="entry name" value="Homeodomain-like"/>
    <property type="match status" value="1"/>
</dbReference>
<feature type="domain" description="Homeobox" evidence="11">
    <location>
        <begin position="218"/>
        <end position="278"/>
    </location>
</feature>
<dbReference type="FunFam" id="1.10.10.60:FF:000225">
    <property type="entry name" value="NK3 homeobox 2"/>
    <property type="match status" value="1"/>
</dbReference>
<dbReference type="InterPro" id="IPR020479">
    <property type="entry name" value="HD_metazoa"/>
</dbReference>
<organism evidence="12 13">
    <name type="scientific">Petromyzon marinus</name>
    <name type="common">Sea lamprey</name>
    <dbReference type="NCBI Taxonomy" id="7757"/>
    <lineage>
        <taxon>Eukaryota</taxon>
        <taxon>Metazoa</taxon>
        <taxon>Chordata</taxon>
        <taxon>Craniata</taxon>
        <taxon>Vertebrata</taxon>
        <taxon>Cyclostomata</taxon>
        <taxon>Hyperoartia</taxon>
        <taxon>Petromyzontiformes</taxon>
        <taxon>Petromyzontidae</taxon>
        <taxon>Petromyzon</taxon>
    </lineage>
</organism>
<dbReference type="CDD" id="cd00086">
    <property type="entry name" value="homeodomain"/>
    <property type="match status" value="1"/>
</dbReference>
<feature type="region of interest" description="Disordered" evidence="10">
    <location>
        <begin position="1"/>
        <end position="34"/>
    </location>
</feature>